<sequence length="140" mass="15123">MDRAAKLTLDQGANNLCAKPGANFAIGQTLAVIRNGDQQLLLLALGVYGHNAAAVGQPVFNGIRDNLGQGNRERSRHVALELAKTAIDQSSHRGVHARSNLAGQHQNSVEHLVEVHILVQALRQGVVHERNRSHTSHCLI</sequence>
<gene>
    <name evidence="1" type="ORF">UFOPK2001_00246</name>
</gene>
<reference evidence="1" key="1">
    <citation type="submission" date="2020-05" db="EMBL/GenBank/DDBJ databases">
        <authorList>
            <person name="Chiriac C."/>
            <person name="Salcher M."/>
            <person name="Ghai R."/>
            <person name="Kavagutti S V."/>
        </authorList>
    </citation>
    <scope>NUCLEOTIDE SEQUENCE</scope>
</reference>
<evidence type="ECO:0000313" key="1">
    <source>
        <dbReference type="EMBL" id="CAB4626441.1"/>
    </source>
</evidence>
<organism evidence="1">
    <name type="scientific">freshwater metagenome</name>
    <dbReference type="NCBI Taxonomy" id="449393"/>
    <lineage>
        <taxon>unclassified sequences</taxon>
        <taxon>metagenomes</taxon>
        <taxon>ecological metagenomes</taxon>
    </lineage>
</organism>
<accession>A0A6J6IP71</accession>
<dbReference type="EMBL" id="CAEZVN010000012">
    <property type="protein sequence ID" value="CAB4626441.1"/>
    <property type="molecule type" value="Genomic_DNA"/>
</dbReference>
<name>A0A6J6IP71_9ZZZZ</name>
<protein>
    <submittedName>
        <fullName evidence="1">Unannotated protein</fullName>
    </submittedName>
</protein>
<dbReference type="AlphaFoldDB" id="A0A6J6IP71"/>
<proteinExistence type="predicted"/>